<evidence type="ECO:0000256" key="1">
    <source>
        <dbReference type="ARBA" id="ARBA00001917"/>
    </source>
</evidence>
<name>A0ABV6UCT9_9ACTN</name>
<gene>
    <name evidence="5" type="ORF">ACFHYQ_26930</name>
</gene>
<dbReference type="Proteomes" id="UP001589870">
    <property type="component" value="Unassembled WGS sequence"/>
</dbReference>
<dbReference type="InterPro" id="IPR037396">
    <property type="entry name" value="FMN_HAD"/>
</dbReference>
<dbReference type="InterPro" id="IPR012133">
    <property type="entry name" value="Alpha-hydoxy_acid_DH_FMN"/>
</dbReference>
<comment type="cofactor">
    <cofactor evidence="1">
        <name>FMN</name>
        <dbReference type="ChEBI" id="CHEBI:58210"/>
    </cofactor>
</comment>
<dbReference type="CDD" id="cd03332">
    <property type="entry name" value="LMO_FMN"/>
    <property type="match status" value="1"/>
</dbReference>
<proteinExistence type="inferred from homology"/>
<comment type="similarity">
    <text evidence="3">Belongs to the FMN-dependent alpha-hydroxy acid dehydrogenase family.</text>
</comment>
<reference evidence="5 6" key="1">
    <citation type="submission" date="2024-09" db="EMBL/GenBank/DDBJ databases">
        <authorList>
            <person name="Sun Q."/>
            <person name="Mori K."/>
        </authorList>
    </citation>
    <scope>NUCLEOTIDE SEQUENCE [LARGE SCALE GENOMIC DNA]</scope>
    <source>
        <strain evidence="5 6">TBRC 1851</strain>
    </source>
</reference>
<dbReference type="PIRSF" id="PIRSF000138">
    <property type="entry name" value="Al-hdrx_acd_dh"/>
    <property type="match status" value="1"/>
</dbReference>
<dbReference type="Gene3D" id="3.20.20.70">
    <property type="entry name" value="Aldolase class I"/>
    <property type="match status" value="1"/>
</dbReference>
<comment type="caution">
    <text evidence="5">The sequence shown here is derived from an EMBL/GenBank/DDBJ whole genome shotgun (WGS) entry which is preliminary data.</text>
</comment>
<dbReference type="PROSITE" id="PS00557">
    <property type="entry name" value="FMN_HYDROXY_ACID_DH_1"/>
    <property type="match status" value="1"/>
</dbReference>
<dbReference type="SUPFAM" id="SSF51395">
    <property type="entry name" value="FMN-linked oxidoreductases"/>
    <property type="match status" value="1"/>
</dbReference>
<sequence length="389" mass="41129">MGSPAGFQNEIYLNGLGDVRPELPADLTVLERLAGERLAPAAYGYVAGAAGTESTARANREAFERRRLVPRMLRDVAVRDLSVRLLGQTLPVPLLLAPIGVLAIMHPDGDLAVARAAADLGVPLVVSTAASHSMEQAAEANAGGLRWFQLYWSSDRDVVVSFLTRASAAGYTTLVVTLDTHTLGWRPRDLDLAYLPFLRGIGVTNYFTDPAFQRAVGGPFDGDGADREAAIMRWAGTFGDPSLTWDDLAFLREHWDGPIMLKGIQHPDDARRAVDAGMDGVVVSNHGGRQVDGAIGSLDALPGVAAAVGDQITVLFDSGIRTGSDVIKALALGAKAVMLGRPYAYGLGLAGEAGVRHVIRCLLAELEIAMALVGVTCPAEITPELLTST</sequence>
<dbReference type="PANTHER" id="PTHR10578">
    <property type="entry name" value="S -2-HYDROXY-ACID OXIDASE-RELATED"/>
    <property type="match status" value="1"/>
</dbReference>
<protein>
    <submittedName>
        <fullName evidence="5">Lactate 2-monooxygenase</fullName>
    </submittedName>
</protein>
<dbReference type="InterPro" id="IPR037350">
    <property type="entry name" value="LMO_FMN"/>
</dbReference>
<evidence type="ECO:0000259" key="4">
    <source>
        <dbReference type="PROSITE" id="PS51349"/>
    </source>
</evidence>
<dbReference type="InterPro" id="IPR000262">
    <property type="entry name" value="FMN-dep_DH"/>
</dbReference>
<dbReference type="InterPro" id="IPR013785">
    <property type="entry name" value="Aldolase_TIM"/>
</dbReference>
<dbReference type="EMBL" id="JBHMQT010000059">
    <property type="protein sequence ID" value="MFC0865938.1"/>
    <property type="molecule type" value="Genomic_DNA"/>
</dbReference>
<dbReference type="PROSITE" id="PS51349">
    <property type="entry name" value="FMN_HYDROXY_ACID_DH_2"/>
    <property type="match status" value="1"/>
</dbReference>
<evidence type="ECO:0000256" key="2">
    <source>
        <dbReference type="ARBA" id="ARBA00023002"/>
    </source>
</evidence>
<dbReference type="Pfam" id="PF01070">
    <property type="entry name" value="FMN_dh"/>
    <property type="match status" value="1"/>
</dbReference>
<evidence type="ECO:0000313" key="5">
    <source>
        <dbReference type="EMBL" id="MFC0865938.1"/>
    </source>
</evidence>
<organism evidence="5 6">
    <name type="scientific">Sphaerimonospora cavernae</name>
    <dbReference type="NCBI Taxonomy" id="1740611"/>
    <lineage>
        <taxon>Bacteria</taxon>
        <taxon>Bacillati</taxon>
        <taxon>Actinomycetota</taxon>
        <taxon>Actinomycetes</taxon>
        <taxon>Streptosporangiales</taxon>
        <taxon>Streptosporangiaceae</taxon>
        <taxon>Sphaerimonospora</taxon>
    </lineage>
</organism>
<feature type="domain" description="FMN hydroxy acid dehydrogenase" evidence="4">
    <location>
        <begin position="19"/>
        <end position="389"/>
    </location>
</feature>
<dbReference type="InterPro" id="IPR008259">
    <property type="entry name" value="FMN_hydac_DH_AS"/>
</dbReference>
<dbReference type="PANTHER" id="PTHR10578:SF143">
    <property type="entry name" value="FMN-DEPENDENT ALPHA-HYDROXY ACID DEHYDROGENASE PB1A11.03"/>
    <property type="match status" value="1"/>
</dbReference>
<keyword evidence="6" id="KW-1185">Reference proteome</keyword>
<evidence type="ECO:0000256" key="3">
    <source>
        <dbReference type="ARBA" id="ARBA00024042"/>
    </source>
</evidence>
<accession>A0ABV6UCT9</accession>
<evidence type="ECO:0000313" key="6">
    <source>
        <dbReference type="Proteomes" id="UP001589870"/>
    </source>
</evidence>
<dbReference type="RefSeq" id="WP_394303940.1">
    <property type="nucleotide sequence ID" value="NZ_JBHMQT010000059.1"/>
</dbReference>
<keyword evidence="2" id="KW-0560">Oxidoreductase</keyword>